<dbReference type="Proteomes" id="UP000005801">
    <property type="component" value="Unassembled WGS sequence"/>
</dbReference>
<gene>
    <name evidence="2" type="ORF">PPSIR1_29193</name>
</gene>
<dbReference type="AlphaFoldDB" id="A6G606"/>
<evidence type="ECO:0000313" key="3">
    <source>
        <dbReference type="Proteomes" id="UP000005801"/>
    </source>
</evidence>
<name>A6G606_9BACT</name>
<organism evidence="2 3">
    <name type="scientific">Plesiocystis pacifica SIR-1</name>
    <dbReference type="NCBI Taxonomy" id="391625"/>
    <lineage>
        <taxon>Bacteria</taxon>
        <taxon>Pseudomonadati</taxon>
        <taxon>Myxococcota</taxon>
        <taxon>Polyangia</taxon>
        <taxon>Nannocystales</taxon>
        <taxon>Nannocystaceae</taxon>
        <taxon>Plesiocystis</taxon>
    </lineage>
</organism>
<feature type="region of interest" description="Disordered" evidence="1">
    <location>
        <begin position="1"/>
        <end position="34"/>
    </location>
</feature>
<reference evidence="2 3" key="1">
    <citation type="submission" date="2007-06" db="EMBL/GenBank/DDBJ databases">
        <authorList>
            <person name="Shimkets L."/>
            <person name="Ferriera S."/>
            <person name="Johnson J."/>
            <person name="Kravitz S."/>
            <person name="Beeson K."/>
            <person name="Sutton G."/>
            <person name="Rogers Y.-H."/>
            <person name="Friedman R."/>
            <person name="Frazier M."/>
            <person name="Venter J.C."/>
        </authorList>
    </citation>
    <scope>NUCLEOTIDE SEQUENCE [LARGE SCALE GENOMIC DNA]</scope>
    <source>
        <strain evidence="2 3">SIR-1</strain>
    </source>
</reference>
<keyword evidence="3" id="KW-1185">Reference proteome</keyword>
<proteinExistence type="predicted"/>
<accession>A6G606</accession>
<sequence length="34" mass="4014">MVWREKAPNRRPPRLPPRLRLGDHRGDPARLELG</sequence>
<feature type="compositionally biased region" description="Basic and acidic residues" evidence="1">
    <location>
        <begin position="20"/>
        <end position="34"/>
    </location>
</feature>
<evidence type="ECO:0000256" key="1">
    <source>
        <dbReference type="SAM" id="MobiDB-lite"/>
    </source>
</evidence>
<comment type="caution">
    <text evidence="2">The sequence shown here is derived from an EMBL/GenBank/DDBJ whole genome shotgun (WGS) entry which is preliminary data.</text>
</comment>
<dbReference type="EMBL" id="ABCS01000028">
    <property type="protein sequence ID" value="EDM78608.1"/>
    <property type="molecule type" value="Genomic_DNA"/>
</dbReference>
<protein>
    <submittedName>
        <fullName evidence="2">Uncharacterized protein</fullName>
    </submittedName>
</protein>
<evidence type="ECO:0000313" key="2">
    <source>
        <dbReference type="EMBL" id="EDM78608.1"/>
    </source>
</evidence>
<dbReference type="STRING" id="391625.PPSIR1_29193"/>